<keyword evidence="8 15" id="KW-0547">Nucleotide-binding</keyword>
<keyword evidence="10" id="KW-0106">Calcium</keyword>
<dbReference type="InterPro" id="IPR008271">
    <property type="entry name" value="Ser/Thr_kinase_AS"/>
</dbReference>
<dbReference type="GO" id="GO:0004674">
    <property type="term" value="F:protein serine/threonine kinase activity"/>
    <property type="evidence" value="ECO:0007669"/>
    <property type="project" value="UniProtKB-KW"/>
</dbReference>
<comment type="cofactor">
    <cofactor evidence="1">
        <name>Mg(2+)</name>
        <dbReference type="ChEBI" id="CHEBI:18420"/>
    </cofactor>
</comment>
<dbReference type="Gene3D" id="3.30.200.20">
    <property type="entry name" value="Phosphorylase Kinase, domain 1"/>
    <property type="match status" value="1"/>
</dbReference>
<evidence type="ECO:0000256" key="3">
    <source>
        <dbReference type="ARBA" id="ARBA00012513"/>
    </source>
</evidence>
<evidence type="ECO:0000256" key="12">
    <source>
        <dbReference type="ARBA" id="ARBA00024334"/>
    </source>
</evidence>
<evidence type="ECO:0000313" key="19">
    <source>
        <dbReference type="Proteomes" id="UP001162131"/>
    </source>
</evidence>
<dbReference type="FunFam" id="1.10.510.10:FF:000571">
    <property type="entry name" value="Maternal embryonic leucine zipper kinase"/>
    <property type="match status" value="1"/>
</dbReference>
<organism evidence="18 19">
    <name type="scientific">Blepharisma stoltei</name>
    <dbReference type="NCBI Taxonomy" id="1481888"/>
    <lineage>
        <taxon>Eukaryota</taxon>
        <taxon>Sar</taxon>
        <taxon>Alveolata</taxon>
        <taxon>Ciliophora</taxon>
        <taxon>Postciliodesmatophora</taxon>
        <taxon>Heterotrichea</taxon>
        <taxon>Heterotrichida</taxon>
        <taxon>Blepharismidae</taxon>
        <taxon>Blepharisma</taxon>
    </lineage>
</organism>
<evidence type="ECO:0000256" key="5">
    <source>
        <dbReference type="ARBA" id="ARBA00022679"/>
    </source>
</evidence>
<dbReference type="PROSITE" id="PS50011">
    <property type="entry name" value="PROTEIN_KINASE_DOM"/>
    <property type="match status" value="1"/>
</dbReference>
<dbReference type="CDD" id="cd00051">
    <property type="entry name" value="EFh"/>
    <property type="match status" value="1"/>
</dbReference>
<evidence type="ECO:0000256" key="2">
    <source>
        <dbReference type="ARBA" id="ARBA00011245"/>
    </source>
</evidence>
<evidence type="ECO:0000259" key="16">
    <source>
        <dbReference type="PROSITE" id="PS50011"/>
    </source>
</evidence>
<dbReference type="Proteomes" id="UP001162131">
    <property type="component" value="Unassembled WGS sequence"/>
</dbReference>
<dbReference type="PROSITE" id="PS50222">
    <property type="entry name" value="EF_HAND_2"/>
    <property type="match status" value="2"/>
</dbReference>
<dbReference type="SUPFAM" id="SSF56112">
    <property type="entry name" value="Protein kinase-like (PK-like)"/>
    <property type="match status" value="1"/>
</dbReference>
<evidence type="ECO:0000256" key="1">
    <source>
        <dbReference type="ARBA" id="ARBA00001946"/>
    </source>
</evidence>
<dbReference type="PROSITE" id="PS00018">
    <property type="entry name" value="EF_HAND_1"/>
    <property type="match status" value="2"/>
</dbReference>
<comment type="subunit">
    <text evidence="2">Monomer.</text>
</comment>
<dbReference type="GO" id="GO:0005524">
    <property type="term" value="F:ATP binding"/>
    <property type="evidence" value="ECO:0007669"/>
    <property type="project" value="UniProtKB-UniRule"/>
</dbReference>
<keyword evidence="11 15" id="KW-0067">ATP-binding</keyword>
<proteinExistence type="inferred from homology"/>
<evidence type="ECO:0000256" key="14">
    <source>
        <dbReference type="ARBA" id="ARBA00048679"/>
    </source>
</evidence>
<feature type="domain" description="EF-hand" evidence="17">
    <location>
        <begin position="356"/>
        <end position="391"/>
    </location>
</feature>
<dbReference type="SMART" id="SM00220">
    <property type="entry name" value="S_TKc"/>
    <property type="match status" value="1"/>
</dbReference>
<feature type="binding site" evidence="15">
    <location>
        <position position="84"/>
    </location>
    <ligand>
        <name>ATP</name>
        <dbReference type="ChEBI" id="CHEBI:30616"/>
    </ligand>
</feature>
<reference evidence="18" key="1">
    <citation type="submission" date="2021-09" db="EMBL/GenBank/DDBJ databases">
        <authorList>
            <consortium name="AG Swart"/>
            <person name="Singh M."/>
            <person name="Singh A."/>
            <person name="Seah K."/>
            <person name="Emmerich C."/>
        </authorList>
    </citation>
    <scope>NUCLEOTIDE SEQUENCE</scope>
    <source>
        <strain evidence="18">ATCC30299</strain>
    </source>
</reference>
<evidence type="ECO:0000256" key="13">
    <source>
        <dbReference type="ARBA" id="ARBA00047899"/>
    </source>
</evidence>
<dbReference type="SMART" id="SM00054">
    <property type="entry name" value="EFh"/>
    <property type="match status" value="2"/>
</dbReference>
<evidence type="ECO:0000256" key="8">
    <source>
        <dbReference type="ARBA" id="ARBA00022741"/>
    </source>
</evidence>
<feature type="domain" description="Protein kinase" evidence="16">
    <location>
        <begin position="51"/>
        <end position="311"/>
    </location>
</feature>
<evidence type="ECO:0000256" key="6">
    <source>
        <dbReference type="ARBA" id="ARBA00022723"/>
    </source>
</evidence>
<dbReference type="InterPro" id="IPR018247">
    <property type="entry name" value="EF_Hand_1_Ca_BS"/>
</dbReference>
<keyword evidence="9" id="KW-0418">Kinase</keyword>
<dbReference type="InterPro" id="IPR011992">
    <property type="entry name" value="EF-hand-dom_pair"/>
</dbReference>
<sequence>MGCLCSAHPEFISSTNMKPISRRTVDSIAEIIYSPGDFIFSNSKSFYDIYETDPVPLGAGLHGEIRKCRHKGTDAIRAVKIIKKECKSGIYLEDANVHREVDVFKALDHPNILRMYEFFNSKTEYFLVLEYMDGGDLCDKIASGFHFSEKIIRSIMRQILSGVSYLHKKKLVHRDIKPENIVLASHIKDDEITLKIIDFDLTAKCPQGTRMKQVAGTLEYMAPEIFDRSYNEKFDLWSCGVIMFILFAGFNPFQGKSDAETIRKIRRGRFNIESPRWINVSNDAKDLIRKLLEKDPEQRISAEEACAHPWFKADWKEKESDDDLSNIFNKLRNYQRSSKLTESLSTFILSQVMSYKNFMNIQSAFQSLDLNCDGVISQSELESFASCFIESSPEVAAKEIMSQVDTDENGVIDYYEFLRACIDPKEILCKENLLKALRMLGHGENALVTCSDLKKWLKSDSCLSQECTQEIIDELDPVGKECFTPGYCENHRQTATQQIRIGLLA</sequence>
<dbReference type="PROSITE" id="PS00107">
    <property type="entry name" value="PROTEIN_KINASE_ATP"/>
    <property type="match status" value="1"/>
</dbReference>
<dbReference type="PANTHER" id="PTHR24349">
    <property type="entry name" value="SERINE/THREONINE-PROTEIN KINASE"/>
    <property type="match status" value="1"/>
</dbReference>
<dbReference type="InterPro" id="IPR017441">
    <property type="entry name" value="Protein_kinase_ATP_BS"/>
</dbReference>
<comment type="catalytic activity">
    <reaction evidence="14">
        <text>L-seryl-[protein] + ATP = O-phospho-L-seryl-[protein] + ADP + H(+)</text>
        <dbReference type="Rhea" id="RHEA:17989"/>
        <dbReference type="Rhea" id="RHEA-COMP:9863"/>
        <dbReference type="Rhea" id="RHEA-COMP:11604"/>
        <dbReference type="ChEBI" id="CHEBI:15378"/>
        <dbReference type="ChEBI" id="CHEBI:29999"/>
        <dbReference type="ChEBI" id="CHEBI:30616"/>
        <dbReference type="ChEBI" id="CHEBI:83421"/>
        <dbReference type="ChEBI" id="CHEBI:456216"/>
        <dbReference type="EC" id="2.7.11.1"/>
    </reaction>
</comment>
<dbReference type="InterPro" id="IPR000719">
    <property type="entry name" value="Prot_kinase_dom"/>
</dbReference>
<keyword evidence="4" id="KW-0723">Serine/threonine-protein kinase</keyword>
<keyword evidence="5" id="KW-0808">Transferase</keyword>
<dbReference type="FunFam" id="3.30.200.20:FF:000315">
    <property type="entry name" value="Calcium-dependent protein kinase 3"/>
    <property type="match status" value="1"/>
</dbReference>
<accession>A0AAU9KIU6</accession>
<dbReference type="GO" id="GO:0005509">
    <property type="term" value="F:calcium ion binding"/>
    <property type="evidence" value="ECO:0007669"/>
    <property type="project" value="InterPro"/>
</dbReference>
<dbReference type="PROSITE" id="PS00108">
    <property type="entry name" value="PROTEIN_KINASE_ST"/>
    <property type="match status" value="1"/>
</dbReference>
<gene>
    <name evidence="18" type="ORF">BSTOLATCC_MIC59736</name>
</gene>
<dbReference type="Gene3D" id="1.10.238.10">
    <property type="entry name" value="EF-hand"/>
    <property type="match status" value="2"/>
</dbReference>
<comment type="caution">
    <text evidence="18">The sequence shown here is derived from an EMBL/GenBank/DDBJ whole genome shotgun (WGS) entry which is preliminary data.</text>
</comment>
<dbReference type="CDD" id="cd05117">
    <property type="entry name" value="STKc_CAMK"/>
    <property type="match status" value="1"/>
</dbReference>
<evidence type="ECO:0000256" key="11">
    <source>
        <dbReference type="ARBA" id="ARBA00022840"/>
    </source>
</evidence>
<dbReference type="EC" id="2.7.11.1" evidence="3"/>
<keyword evidence="19" id="KW-1185">Reference proteome</keyword>
<protein>
    <recommendedName>
        <fullName evidence="3">non-specific serine/threonine protein kinase</fullName>
        <ecNumber evidence="3">2.7.11.1</ecNumber>
    </recommendedName>
</protein>
<comment type="similarity">
    <text evidence="12">Belongs to the protein kinase superfamily. Ser/Thr protein kinase family. CDPK subfamily.</text>
</comment>
<keyword evidence="7" id="KW-0677">Repeat</keyword>
<evidence type="ECO:0000256" key="9">
    <source>
        <dbReference type="ARBA" id="ARBA00022777"/>
    </source>
</evidence>
<dbReference type="SUPFAM" id="SSF47473">
    <property type="entry name" value="EF-hand"/>
    <property type="match status" value="1"/>
</dbReference>
<name>A0AAU9KIU6_9CILI</name>
<dbReference type="AlphaFoldDB" id="A0AAU9KIU6"/>
<evidence type="ECO:0000259" key="17">
    <source>
        <dbReference type="PROSITE" id="PS50222"/>
    </source>
</evidence>
<evidence type="ECO:0000256" key="4">
    <source>
        <dbReference type="ARBA" id="ARBA00022527"/>
    </source>
</evidence>
<evidence type="ECO:0000256" key="15">
    <source>
        <dbReference type="PROSITE-ProRule" id="PRU10141"/>
    </source>
</evidence>
<evidence type="ECO:0000256" key="7">
    <source>
        <dbReference type="ARBA" id="ARBA00022737"/>
    </source>
</evidence>
<evidence type="ECO:0000313" key="18">
    <source>
        <dbReference type="EMBL" id="CAG9333927.1"/>
    </source>
</evidence>
<evidence type="ECO:0000256" key="10">
    <source>
        <dbReference type="ARBA" id="ARBA00022837"/>
    </source>
</evidence>
<feature type="domain" description="EF-hand" evidence="17">
    <location>
        <begin position="392"/>
        <end position="427"/>
    </location>
</feature>
<dbReference type="InterPro" id="IPR011009">
    <property type="entry name" value="Kinase-like_dom_sf"/>
</dbReference>
<dbReference type="EMBL" id="CAJZBQ010000057">
    <property type="protein sequence ID" value="CAG9333927.1"/>
    <property type="molecule type" value="Genomic_DNA"/>
</dbReference>
<dbReference type="Gene3D" id="1.10.510.10">
    <property type="entry name" value="Transferase(Phosphotransferase) domain 1"/>
    <property type="match status" value="1"/>
</dbReference>
<keyword evidence="6" id="KW-0479">Metal-binding</keyword>
<dbReference type="InterPro" id="IPR050205">
    <property type="entry name" value="CDPK_Ser/Thr_kinases"/>
</dbReference>
<dbReference type="Pfam" id="PF13499">
    <property type="entry name" value="EF-hand_7"/>
    <property type="match status" value="1"/>
</dbReference>
<comment type="catalytic activity">
    <reaction evidence="13">
        <text>L-threonyl-[protein] + ATP = O-phospho-L-threonyl-[protein] + ADP + H(+)</text>
        <dbReference type="Rhea" id="RHEA:46608"/>
        <dbReference type="Rhea" id="RHEA-COMP:11060"/>
        <dbReference type="Rhea" id="RHEA-COMP:11605"/>
        <dbReference type="ChEBI" id="CHEBI:15378"/>
        <dbReference type="ChEBI" id="CHEBI:30013"/>
        <dbReference type="ChEBI" id="CHEBI:30616"/>
        <dbReference type="ChEBI" id="CHEBI:61977"/>
        <dbReference type="ChEBI" id="CHEBI:456216"/>
        <dbReference type="EC" id="2.7.11.1"/>
    </reaction>
</comment>
<dbReference type="InterPro" id="IPR002048">
    <property type="entry name" value="EF_hand_dom"/>
</dbReference>
<dbReference type="Pfam" id="PF00069">
    <property type="entry name" value="Pkinase"/>
    <property type="match status" value="1"/>
</dbReference>